<evidence type="ECO:0000313" key="1">
    <source>
        <dbReference type="EMBL" id="KAJ8640370.1"/>
    </source>
</evidence>
<protein>
    <submittedName>
        <fullName evidence="1">Uncharacterized protein</fullName>
    </submittedName>
</protein>
<organism evidence="1 2">
    <name type="scientific">Persea americana</name>
    <name type="common">Avocado</name>
    <dbReference type="NCBI Taxonomy" id="3435"/>
    <lineage>
        <taxon>Eukaryota</taxon>
        <taxon>Viridiplantae</taxon>
        <taxon>Streptophyta</taxon>
        <taxon>Embryophyta</taxon>
        <taxon>Tracheophyta</taxon>
        <taxon>Spermatophyta</taxon>
        <taxon>Magnoliopsida</taxon>
        <taxon>Magnoliidae</taxon>
        <taxon>Laurales</taxon>
        <taxon>Lauraceae</taxon>
        <taxon>Persea</taxon>
    </lineage>
</organism>
<sequence length="81" mass="8526">MASCGVNFFTTTALFFFITFLVLSSAPLEATRPLDGDGSLRRERTLFQSLQKDSGGVPGRSSCSFTPTPTPSGPCPPAALP</sequence>
<comment type="caution">
    <text evidence="1">The sequence shown here is derived from an EMBL/GenBank/DDBJ whole genome shotgun (WGS) entry which is preliminary data.</text>
</comment>
<keyword evidence="2" id="KW-1185">Reference proteome</keyword>
<evidence type="ECO:0000313" key="2">
    <source>
        <dbReference type="Proteomes" id="UP001234297"/>
    </source>
</evidence>
<name>A0ACC2M408_PERAE</name>
<gene>
    <name evidence="1" type="ORF">MRB53_017064</name>
</gene>
<dbReference type="EMBL" id="CM056813">
    <property type="protein sequence ID" value="KAJ8640370.1"/>
    <property type="molecule type" value="Genomic_DNA"/>
</dbReference>
<dbReference type="Proteomes" id="UP001234297">
    <property type="component" value="Chromosome 5"/>
</dbReference>
<proteinExistence type="predicted"/>
<reference evidence="1 2" key="1">
    <citation type="journal article" date="2022" name="Hortic Res">
        <title>A haplotype resolved chromosomal level avocado genome allows analysis of novel avocado genes.</title>
        <authorList>
            <person name="Nath O."/>
            <person name="Fletcher S.J."/>
            <person name="Hayward A."/>
            <person name="Shaw L.M."/>
            <person name="Masouleh A.K."/>
            <person name="Furtado A."/>
            <person name="Henry R.J."/>
            <person name="Mitter N."/>
        </authorList>
    </citation>
    <scope>NUCLEOTIDE SEQUENCE [LARGE SCALE GENOMIC DNA]</scope>
    <source>
        <strain evidence="2">cv. Hass</strain>
    </source>
</reference>
<accession>A0ACC2M408</accession>